<feature type="compositionally biased region" description="Low complexity" evidence="2">
    <location>
        <begin position="323"/>
        <end position="340"/>
    </location>
</feature>
<name>A0ABM1GT39_SOLPN</name>
<protein>
    <submittedName>
        <fullName evidence="4">Pollen-specific leucine-rich repeat extensin-like protein 2</fullName>
    </submittedName>
</protein>
<feature type="region of interest" description="Disordered" evidence="2">
    <location>
        <begin position="116"/>
        <end position="144"/>
    </location>
</feature>
<evidence type="ECO:0000256" key="2">
    <source>
        <dbReference type="SAM" id="MobiDB-lite"/>
    </source>
</evidence>
<feature type="compositionally biased region" description="Low complexity" evidence="2">
    <location>
        <begin position="305"/>
        <end position="316"/>
    </location>
</feature>
<reference evidence="4" key="2">
    <citation type="submission" date="2025-08" db="UniProtKB">
        <authorList>
            <consortium name="RefSeq"/>
        </authorList>
    </citation>
    <scope>IDENTIFICATION</scope>
</reference>
<feature type="compositionally biased region" description="Polar residues" evidence="2">
    <location>
        <begin position="241"/>
        <end position="277"/>
    </location>
</feature>
<evidence type="ECO:0000313" key="3">
    <source>
        <dbReference type="Proteomes" id="UP000694930"/>
    </source>
</evidence>
<dbReference type="RefSeq" id="XP_015075608.1">
    <property type="nucleotide sequence ID" value="XM_015220122.1"/>
</dbReference>
<reference evidence="3" key="1">
    <citation type="journal article" date="2014" name="Nat. Genet.">
        <title>The genome of the stress-tolerant wild tomato species Solanum pennellii.</title>
        <authorList>
            <person name="Bolger A."/>
            <person name="Scossa F."/>
            <person name="Bolger M.E."/>
            <person name="Lanz C."/>
            <person name="Maumus F."/>
            <person name="Tohge T."/>
            <person name="Quesneville H."/>
            <person name="Alseekh S."/>
            <person name="Sorensen I."/>
            <person name="Lichtenstein G."/>
            <person name="Fich E.A."/>
            <person name="Conte M."/>
            <person name="Keller H."/>
            <person name="Schneeberger K."/>
            <person name="Schwacke R."/>
            <person name="Ofner I."/>
            <person name="Vrebalov J."/>
            <person name="Xu Y."/>
            <person name="Osorio S."/>
            <person name="Aflitos S.A."/>
            <person name="Schijlen E."/>
            <person name="Jimenez-Gomez J.M."/>
            <person name="Ryngajllo M."/>
            <person name="Kimura S."/>
            <person name="Kumar R."/>
            <person name="Koenig D."/>
            <person name="Headland L.R."/>
            <person name="Maloof J.N."/>
            <person name="Sinha N."/>
            <person name="van Ham R.C."/>
            <person name="Lankhorst R.K."/>
            <person name="Mao L."/>
            <person name="Vogel A."/>
            <person name="Arsova B."/>
            <person name="Panstruga R."/>
            <person name="Fei Z."/>
            <person name="Rose J.K."/>
            <person name="Zamir D."/>
            <person name="Carrari F."/>
            <person name="Giovannoni J.J."/>
            <person name="Weigel D."/>
            <person name="Usadel B."/>
            <person name="Fernie A.R."/>
        </authorList>
    </citation>
    <scope>NUCLEOTIDE SEQUENCE [LARGE SCALE GENOMIC DNA]</scope>
    <source>
        <strain evidence="3">cv. LA0716</strain>
    </source>
</reference>
<keyword evidence="3" id="KW-1185">Reference proteome</keyword>
<sequence>MDKGKNVQTELTKEELRRKIERVTREIQKVKEEELKVDMTTAIYKAAAVTLDEDLASQIKRKKEVEMETESLRKRLNLLRLKVHEGKAREANIDIETAALLARSVSLDEELTTCSNSKGGKYLARGQEADDSGPDRESIEEDDEEEIVYKPPFPIITPTSPDQKVLQIPSPNQTQTEEIQPWETTMMKLASQMLWRGRTNELIVQLMQQIADMRVEMQRRQDTPPPGFGPNFIDARPPTYFPSSNLDPTQNHPSTPVHNPSGIDMTTQNPQYASVSYQTPSPLPNNPPQMPPHPQNTQTAPPPQNQNQNPTAFNPQTPHPHLTQNINPQNYPQNYQTAQNVPSPSIAPPLPKRTTFQVPIPAEHEVHGSELDHYEEQEREWKAREEAKIDIKEIKRAMKELQSFQTSPE</sequence>
<proteinExistence type="predicted"/>
<dbReference type="Proteomes" id="UP000694930">
    <property type="component" value="Chromosome 5"/>
</dbReference>
<organism evidence="3 4">
    <name type="scientific">Solanum pennellii</name>
    <name type="common">Tomato</name>
    <name type="synonym">Lycopersicon pennellii</name>
    <dbReference type="NCBI Taxonomy" id="28526"/>
    <lineage>
        <taxon>Eukaryota</taxon>
        <taxon>Viridiplantae</taxon>
        <taxon>Streptophyta</taxon>
        <taxon>Embryophyta</taxon>
        <taxon>Tracheophyta</taxon>
        <taxon>Spermatophyta</taxon>
        <taxon>Magnoliopsida</taxon>
        <taxon>eudicotyledons</taxon>
        <taxon>Gunneridae</taxon>
        <taxon>Pentapetalae</taxon>
        <taxon>asterids</taxon>
        <taxon>lamiids</taxon>
        <taxon>Solanales</taxon>
        <taxon>Solanaceae</taxon>
        <taxon>Solanoideae</taxon>
        <taxon>Solaneae</taxon>
        <taxon>Solanum</taxon>
        <taxon>Solanum subgen. Lycopersicon</taxon>
    </lineage>
</organism>
<feature type="coiled-coil region" evidence="1">
    <location>
        <begin position="6"/>
        <end position="82"/>
    </location>
</feature>
<dbReference type="GeneID" id="107019744"/>
<accession>A0ABM1GT39</accession>
<evidence type="ECO:0000313" key="4">
    <source>
        <dbReference type="RefSeq" id="XP_015075608.1"/>
    </source>
</evidence>
<gene>
    <name evidence="4" type="primary">LOC107019744</name>
</gene>
<feature type="region of interest" description="Disordered" evidence="2">
    <location>
        <begin position="219"/>
        <end position="354"/>
    </location>
</feature>
<evidence type="ECO:0000256" key="1">
    <source>
        <dbReference type="SAM" id="Coils"/>
    </source>
</evidence>
<feature type="compositionally biased region" description="Pro residues" evidence="2">
    <location>
        <begin position="281"/>
        <end position="304"/>
    </location>
</feature>
<keyword evidence="1" id="KW-0175">Coiled coil</keyword>